<evidence type="ECO:0000313" key="2">
    <source>
        <dbReference type="Proteomes" id="UP001054837"/>
    </source>
</evidence>
<proteinExistence type="predicted"/>
<gene>
    <name evidence="1" type="ORF">CDAR_416131</name>
</gene>
<accession>A0AAV4RRD1</accession>
<sequence length="100" mass="11521">MFLQELRLTEMHGIFSRCPHHYVIHLISLNIEDAVLAVIKQLHTFIHKDNSTSTVNLAMNTYADTLKSILKNYFNQCSCIKTVSSEALISNFSSFKDRWS</sequence>
<dbReference type="AlphaFoldDB" id="A0AAV4RRD1"/>
<dbReference type="Proteomes" id="UP001054837">
    <property type="component" value="Unassembled WGS sequence"/>
</dbReference>
<dbReference type="EMBL" id="BPLQ01006493">
    <property type="protein sequence ID" value="GIY22901.1"/>
    <property type="molecule type" value="Genomic_DNA"/>
</dbReference>
<evidence type="ECO:0000313" key="1">
    <source>
        <dbReference type="EMBL" id="GIY22901.1"/>
    </source>
</evidence>
<comment type="caution">
    <text evidence="1">The sequence shown here is derived from an EMBL/GenBank/DDBJ whole genome shotgun (WGS) entry which is preliminary data.</text>
</comment>
<organism evidence="1 2">
    <name type="scientific">Caerostris darwini</name>
    <dbReference type="NCBI Taxonomy" id="1538125"/>
    <lineage>
        <taxon>Eukaryota</taxon>
        <taxon>Metazoa</taxon>
        <taxon>Ecdysozoa</taxon>
        <taxon>Arthropoda</taxon>
        <taxon>Chelicerata</taxon>
        <taxon>Arachnida</taxon>
        <taxon>Araneae</taxon>
        <taxon>Araneomorphae</taxon>
        <taxon>Entelegynae</taxon>
        <taxon>Araneoidea</taxon>
        <taxon>Araneidae</taxon>
        <taxon>Caerostris</taxon>
    </lineage>
</organism>
<reference evidence="1 2" key="1">
    <citation type="submission" date="2021-06" db="EMBL/GenBank/DDBJ databases">
        <title>Caerostris darwini draft genome.</title>
        <authorList>
            <person name="Kono N."/>
            <person name="Arakawa K."/>
        </authorList>
    </citation>
    <scope>NUCLEOTIDE SEQUENCE [LARGE SCALE GENOMIC DNA]</scope>
</reference>
<protein>
    <submittedName>
        <fullName evidence="1">Uncharacterized protein</fullName>
    </submittedName>
</protein>
<name>A0AAV4RRD1_9ARAC</name>
<keyword evidence="2" id="KW-1185">Reference proteome</keyword>